<organism evidence="1 2">
    <name type="scientific">Smallanthus sonchifolius</name>
    <dbReference type="NCBI Taxonomy" id="185202"/>
    <lineage>
        <taxon>Eukaryota</taxon>
        <taxon>Viridiplantae</taxon>
        <taxon>Streptophyta</taxon>
        <taxon>Embryophyta</taxon>
        <taxon>Tracheophyta</taxon>
        <taxon>Spermatophyta</taxon>
        <taxon>Magnoliopsida</taxon>
        <taxon>eudicotyledons</taxon>
        <taxon>Gunneridae</taxon>
        <taxon>Pentapetalae</taxon>
        <taxon>asterids</taxon>
        <taxon>campanulids</taxon>
        <taxon>Asterales</taxon>
        <taxon>Asteraceae</taxon>
        <taxon>Asteroideae</taxon>
        <taxon>Heliantheae alliance</taxon>
        <taxon>Millerieae</taxon>
        <taxon>Smallanthus</taxon>
    </lineage>
</organism>
<evidence type="ECO:0000313" key="2">
    <source>
        <dbReference type="Proteomes" id="UP001056120"/>
    </source>
</evidence>
<keyword evidence="2" id="KW-1185">Reference proteome</keyword>
<sequence length="358" mass="40063">MAATTTTQPLVNRKTRACFSFAAYSKDLIAHLHHHSNVPVAHGLTQTELSTIESSFNFSFPPDLRAILHEGLPVGRGFPDWRSSSPQQLDILINLPILGLCKEVSRRKFWYRGWGDRPEEDDEAVELARRFLKQSPVLVPVYRNCYIPTVPCLSGNPIFYVHGLEVKLCSYDIIGLFHQIDFKEGVVSGMRLGHLLSAPAWAATEARKIGFWTELVELCRVETTGKRWWGGSELGRCLEDVRLKLIHGGWKEEDLDEMMSNGDEKSSSPSPRSSLSSWSSSSDDGMMVRGDRADVVRVLSRRLLRGGWSMGDVVESLGCLTEMENDRTVEIENGGGGDSLFDFEHMSYSCVHDGQSLV</sequence>
<proteinExistence type="predicted"/>
<protein>
    <submittedName>
        <fullName evidence="1">Uncharacterized protein</fullName>
    </submittedName>
</protein>
<accession>A0ACB9IKI1</accession>
<dbReference type="Proteomes" id="UP001056120">
    <property type="component" value="Linkage Group LG08"/>
</dbReference>
<reference evidence="2" key="1">
    <citation type="journal article" date="2022" name="Mol. Ecol. Resour.">
        <title>The genomes of chicory, endive, great burdock and yacon provide insights into Asteraceae palaeo-polyploidization history and plant inulin production.</title>
        <authorList>
            <person name="Fan W."/>
            <person name="Wang S."/>
            <person name="Wang H."/>
            <person name="Wang A."/>
            <person name="Jiang F."/>
            <person name="Liu H."/>
            <person name="Zhao H."/>
            <person name="Xu D."/>
            <person name="Zhang Y."/>
        </authorList>
    </citation>
    <scope>NUCLEOTIDE SEQUENCE [LARGE SCALE GENOMIC DNA]</scope>
    <source>
        <strain evidence="2">cv. Yunnan</strain>
    </source>
</reference>
<name>A0ACB9IKI1_9ASTR</name>
<gene>
    <name evidence="1" type="ORF">L1987_24451</name>
</gene>
<dbReference type="EMBL" id="CM042025">
    <property type="protein sequence ID" value="KAI3808500.1"/>
    <property type="molecule type" value="Genomic_DNA"/>
</dbReference>
<evidence type="ECO:0000313" key="1">
    <source>
        <dbReference type="EMBL" id="KAI3808500.1"/>
    </source>
</evidence>
<comment type="caution">
    <text evidence="1">The sequence shown here is derived from an EMBL/GenBank/DDBJ whole genome shotgun (WGS) entry which is preliminary data.</text>
</comment>
<reference evidence="1 2" key="2">
    <citation type="journal article" date="2022" name="Mol. Ecol. Resour.">
        <title>The genomes of chicory, endive, great burdock and yacon provide insights into Asteraceae paleo-polyploidization history and plant inulin production.</title>
        <authorList>
            <person name="Fan W."/>
            <person name="Wang S."/>
            <person name="Wang H."/>
            <person name="Wang A."/>
            <person name="Jiang F."/>
            <person name="Liu H."/>
            <person name="Zhao H."/>
            <person name="Xu D."/>
            <person name="Zhang Y."/>
        </authorList>
    </citation>
    <scope>NUCLEOTIDE SEQUENCE [LARGE SCALE GENOMIC DNA]</scope>
    <source>
        <strain evidence="2">cv. Yunnan</strain>
        <tissue evidence="1">Leaves</tissue>
    </source>
</reference>